<dbReference type="EMBL" id="JSVA01000005">
    <property type="protein sequence ID" value="KOF03859.1"/>
    <property type="molecule type" value="Genomic_DNA"/>
</dbReference>
<dbReference type="Proteomes" id="UP000036908">
    <property type="component" value="Unassembled WGS sequence"/>
</dbReference>
<evidence type="ECO:0008006" key="3">
    <source>
        <dbReference type="Google" id="ProtNLM"/>
    </source>
</evidence>
<proteinExistence type="predicted"/>
<dbReference type="RefSeq" id="WP_053222544.1">
    <property type="nucleotide sequence ID" value="NZ_JSVA01000005.1"/>
</dbReference>
<dbReference type="PATRIC" id="fig|1566026.4.peg.2763"/>
<dbReference type="InterPro" id="IPR014985">
    <property type="entry name" value="WbqC"/>
</dbReference>
<reference evidence="2" key="1">
    <citation type="submission" date="2014-11" db="EMBL/GenBank/DDBJ databases">
        <title>Genome sequencing of Roseivirga sp. D-25.</title>
        <authorList>
            <person name="Selvaratnam C."/>
            <person name="Thevarajoo S."/>
            <person name="Goh K.M."/>
            <person name="Eee R."/>
            <person name="Chan K.-G."/>
            <person name="Chong C.S."/>
        </authorList>
    </citation>
    <scope>NUCLEOTIDE SEQUENCE [LARGE SCALE GENOMIC DNA]</scope>
    <source>
        <strain evidence="2">D-25</strain>
    </source>
</reference>
<dbReference type="Pfam" id="PF08889">
    <property type="entry name" value="WbqC"/>
    <property type="match status" value="1"/>
</dbReference>
<dbReference type="OrthoDB" id="1523452at2"/>
<evidence type="ECO:0000313" key="2">
    <source>
        <dbReference type="Proteomes" id="UP000036908"/>
    </source>
</evidence>
<protein>
    <recommendedName>
        <fullName evidence="3">WbqC-like protein</fullName>
    </recommendedName>
</protein>
<accession>A0A0L8ANF4</accession>
<gene>
    <name evidence="1" type="ORF">OB69_04715</name>
</gene>
<evidence type="ECO:0000313" key="1">
    <source>
        <dbReference type="EMBL" id="KOF03859.1"/>
    </source>
</evidence>
<organism evidence="1 2">
    <name type="scientific">Roseivirga seohaensis subsp. aquiponti</name>
    <dbReference type="NCBI Taxonomy" id="1566026"/>
    <lineage>
        <taxon>Bacteria</taxon>
        <taxon>Pseudomonadati</taxon>
        <taxon>Bacteroidota</taxon>
        <taxon>Cytophagia</taxon>
        <taxon>Cytophagales</taxon>
        <taxon>Roseivirgaceae</taxon>
        <taxon>Roseivirga</taxon>
    </lineage>
</organism>
<keyword evidence="2" id="KW-1185">Reference proteome</keyword>
<sequence>MQNILIELHYLPSIAYFSALYKADEIYIASQGRFEKRTYLNRSTILTSNGPLDLSVPVFGANKRIPIQEVKIDYHQKWVNNHWRAIQSAYGKSPFFDFYSEEIKKILYSSPSHLFALNKSLLTMCLKFLQIDKPVIWQENIEEITKPDLTDMRGDIHPRKPISELLWFDPKPYQQIFGSNFVSNLNILDLLFCTGPEALEVLKRSVVSSLNK</sequence>
<dbReference type="AlphaFoldDB" id="A0A0L8ANF4"/>
<name>A0A0L8ANF4_9BACT</name>
<comment type="caution">
    <text evidence="1">The sequence shown here is derived from an EMBL/GenBank/DDBJ whole genome shotgun (WGS) entry which is preliminary data.</text>
</comment>